<keyword evidence="13" id="KW-1185">Reference proteome</keyword>
<dbReference type="InterPro" id="IPR033823">
    <property type="entry name" value="Nucellin"/>
</dbReference>
<evidence type="ECO:0000313" key="12">
    <source>
        <dbReference type="EMBL" id="KAK9162293.1"/>
    </source>
</evidence>
<evidence type="ECO:0000256" key="3">
    <source>
        <dbReference type="ARBA" id="ARBA00022729"/>
    </source>
</evidence>
<dbReference type="EMBL" id="JBBNAF010000002">
    <property type="protein sequence ID" value="KAK9162293.1"/>
    <property type="molecule type" value="Genomic_DNA"/>
</dbReference>
<dbReference type="InterPro" id="IPR021109">
    <property type="entry name" value="Peptidase_aspartic_dom_sf"/>
</dbReference>
<proteinExistence type="inferred from homology"/>
<comment type="similarity">
    <text evidence="1">Belongs to the peptidase A1 family.</text>
</comment>
<reference evidence="12 13" key="1">
    <citation type="submission" date="2024-01" db="EMBL/GenBank/DDBJ databases">
        <title>Genome assemblies of Stephania.</title>
        <authorList>
            <person name="Yang L."/>
        </authorList>
    </citation>
    <scope>NUCLEOTIDE SEQUENCE [LARGE SCALE GENOMIC DNA]</scope>
    <source>
        <strain evidence="12">YNDBR</strain>
        <tissue evidence="12">Leaf</tissue>
    </source>
</reference>
<dbReference type="Pfam" id="PF14541">
    <property type="entry name" value="TAXi_C"/>
    <property type="match status" value="1"/>
</dbReference>
<dbReference type="PROSITE" id="PS51767">
    <property type="entry name" value="PEPTIDASE_A1"/>
    <property type="match status" value="1"/>
</dbReference>
<dbReference type="InterPro" id="IPR033121">
    <property type="entry name" value="PEPTIDASE_A1"/>
</dbReference>
<dbReference type="SUPFAM" id="SSF50630">
    <property type="entry name" value="Acid proteases"/>
    <property type="match status" value="1"/>
</dbReference>
<organism evidence="12 13">
    <name type="scientific">Stephania yunnanensis</name>
    <dbReference type="NCBI Taxonomy" id="152371"/>
    <lineage>
        <taxon>Eukaryota</taxon>
        <taxon>Viridiplantae</taxon>
        <taxon>Streptophyta</taxon>
        <taxon>Embryophyta</taxon>
        <taxon>Tracheophyta</taxon>
        <taxon>Spermatophyta</taxon>
        <taxon>Magnoliopsida</taxon>
        <taxon>Ranunculales</taxon>
        <taxon>Menispermaceae</taxon>
        <taxon>Menispermoideae</taxon>
        <taxon>Cissampelideae</taxon>
        <taxon>Stephania</taxon>
    </lineage>
</organism>
<protein>
    <recommendedName>
        <fullName evidence="7">Aspartic proteinase Asp1</fullName>
    </recommendedName>
    <alternativeName>
        <fullName evidence="8">Nucellin-like protein</fullName>
    </alternativeName>
</protein>
<dbReference type="AlphaFoldDB" id="A0AAP0PZZ9"/>
<accession>A0AAP0PZZ9</accession>
<dbReference type="InterPro" id="IPR032799">
    <property type="entry name" value="TAXi_C"/>
</dbReference>
<sequence>MALRGKDSVGVVFWVVVVVVLCAATAFHGCSAALFKKKSSGSGIGGGSSVVFKLRGNVYPVGYYYAEVYIGNPPKPYYLDIDSGSDLTWLQCDAPCVSCPQVPHPLYKLTRNALVVCTETMCKSLHSPPAYRCDKPTDQCDYEVEYADNGSSLGILVRDIVPIRYSNGTVLGPRLAFGCGYDQHVSKGDVSPTDGVLGLGNGKSTIASQLRSLGLIQNVIGHCMSARGGGYLFFGNELVPSSGIVWSPLSPTTIDKHYSPGPAELFYGRQSTGVKSLPVIFDSGSSYTYFNRQAYQVFLSLVKKGLAGKPLNVAADKTLSICWKGAKPFRSVLDVKQYFTPVTLSFANKKSQLEIPPENYLIISSLGNVCLGILNGTEIGLENMNLIGDISLQNQLVIYDNEKQRIGWIRADCSRLPKSGTISL</sequence>
<evidence type="ECO:0000256" key="6">
    <source>
        <dbReference type="ARBA" id="ARBA00022801"/>
    </source>
</evidence>
<dbReference type="CDD" id="cd05475">
    <property type="entry name" value="nucellin_like"/>
    <property type="match status" value="1"/>
</dbReference>
<dbReference type="PANTHER" id="PTHR13683">
    <property type="entry name" value="ASPARTYL PROTEASES"/>
    <property type="match status" value="1"/>
</dbReference>
<keyword evidence="2" id="KW-0645">Protease</keyword>
<dbReference type="FunFam" id="2.40.70.10:FF:000015">
    <property type="entry name" value="Aspartyl protease family protein"/>
    <property type="match status" value="1"/>
</dbReference>
<feature type="active site" evidence="9">
    <location>
        <position position="282"/>
    </location>
</feature>
<evidence type="ECO:0000256" key="1">
    <source>
        <dbReference type="ARBA" id="ARBA00007447"/>
    </source>
</evidence>
<keyword evidence="6" id="KW-0378">Hydrolase</keyword>
<gene>
    <name evidence="12" type="ORF">Syun_003195</name>
</gene>
<evidence type="ECO:0000256" key="10">
    <source>
        <dbReference type="SAM" id="Phobius"/>
    </source>
</evidence>
<evidence type="ECO:0000259" key="11">
    <source>
        <dbReference type="PROSITE" id="PS51767"/>
    </source>
</evidence>
<keyword evidence="3" id="KW-0732">Signal</keyword>
<evidence type="ECO:0000313" key="13">
    <source>
        <dbReference type="Proteomes" id="UP001420932"/>
    </source>
</evidence>
<dbReference type="PRINTS" id="PR00792">
    <property type="entry name" value="PEPSIN"/>
</dbReference>
<keyword evidence="10" id="KW-0812">Transmembrane</keyword>
<comment type="caution">
    <text evidence="12">The sequence shown here is derived from an EMBL/GenBank/DDBJ whole genome shotgun (WGS) entry which is preliminary data.</text>
</comment>
<feature type="active site" evidence="9">
    <location>
        <position position="82"/>
    </location>
</feature>
<evidence type="ECO:0000256" key="5">
    <source>
        <dbReference type="ARBA" id="ARBA00022750"/>
    </source>
</evidence>
<evidence type="ECO:0000256" key="7">
    <source>
        <dbReference type="ARBA" id="ARBA00068871"/>
    </source>
</evidence>
<dbReference type="Proteomes" id="UP001420932">
    <property type="component" value="Unassembled WGS sequence"/>
</dbReference>
<evidence type="ECO:0000256" key="9">
    <source>
        <dbReference type="PIRSR" id="PIRSR601461-1"/>
    </source>
</evidence>
<dbReference type="PANTHER" id="PTHR13683:SF227">
    <property type="entry name" value="EUKARYOTIC ASPARTYL PROTEASE FAMILY PROTEIN"/>
    <property type="match status" value="1"/>
</dbReference>
<keyword evidence="10" id="KW-1133">Transmembrane helix</keyword>
<dbReference type="InterPro" id="IPR001461">
    <property type="entry name" value="Aspartic_peptidase_A1"/>
</dbReference>
<dbReference type="GO" id="GO:0006508">
    <property type="term" value="P:proteolysis"/>
    <property type="evidence" value="ECO:0007669"/>
    <property type="project" value="UniProtKB-KW"/>
</dbReference>
<dbReference type="Pfam" id="PF14543">
    <property type="entry name" value="TAXi_N"/>
    <property type="match status" value="1"/>
</dbReference>
<evidence type="ECO:0000256" key="8">
    <source>
        <dbReference type="ARBA" id="ARBA00077656"/>
    </source>
</evidence>
<dbReference type="GO" id="GO:0004190">
    <property type="term" value="F:aspartic-type endopeptidase activity"/>
    <property type="evidence" value="ECO:0007669"/>
    <property type="project" value="UniProtKB-KW"/>
</dbReference>
<dbReference type="Gene3D" id="2.40.70.10">
    <property type="entry name" value="Acid Proteases"/>
    <property type="match status" value="2"/>
</dbReference>
<name>A0AAP0PZZ9_9MAGN</name>
<keyword evidence="4" id="KW-0677">Repeat</keyword>
<dbReference type="InterPro" id="IPR032861">
    <property type="entry name" value="TAXi_N"/>
</dbReference>
<feature type="domain" description="Peptidase A1" evidence="11">
    <location>
        <begin position="64"/>
        <end position="409"/>
    </location>
</feature>
<dbReference type="FunFam" id="2.40.70.10:FF:000027">
    <property type="entry name" value="Aspartic proteinase Asp1 isoform A"/>
    <property type="match status" value="1"/>
</dbReference>
<keyword evidence="5" id="KW-0064">Aspartyl protease</keyword>
<evidence type="ECO:0000256" key="2">
    <source>
        <dbReference type="ARBA" id="ARBA00022670"/>
    </source>
</evidence>
<keyword evidence="10" id="KW-0472">Membrane</keyword>
<evidence type="ECO:0000256" key="4">
    <source>
        <dbReference type="ARBA" id="ARBA00022737"/>
    </source>
</evidence>
<feature type="transmembrane region" description="Helical" evidence="10">
    <location>
        <begin position="12"/>
        <end position="35"/>
    </location>
</feature>